<keyword evidence="1" id="KW-1133">Transmembrane helix</keyword>
<comment type="caution">
    <text evidence="2">The sequence shown here is derived from an EMBL/GenBank/DDBJ whole genome shotgun (WGS) entry which is preliminary data.</text>
</comment>
<gene>
    <name evidence="2" type="ORF">COT87_01555</name>
</gene>
<dbReference type="Proteomes" id="UP000230796">
    <property type="component" value="Unassembled WGS sequence"/>
</dbReference>
<sequence length="88" mass="9664">MDLPQIILLLVIVIVSTILIIIGIQIIGLLKDAKETLKKTDLILEDVSFLSRSLTRGSSTLSHMFTSLESGLQLVGMVTKLFAPKNKK</sequence>
<dbReference type="AlphaFoldDB" id="A0A2H0VIX2"/>
<reference evidence="3" key="1">
    <citation type="submission" date="2017-09" db="EMBL/GenBank/DDBJ databases">
        <title>Depth-based differentiation of microbial function through sediment-hosted aquifers and enrichment of novel symbionts in the deep terrestrial subsurface.</title>
        <authorList>
            <person name="Probst A.J."/>
            <person name="Ladd B."/>
            <person name="Jarett J.K."/>
            <person name="Geller-Mcgrath D.E."/>
            <person name="Sieber C.M.K."/>
            <person name="Emerson J.B."/>
            <person name="Anantharaman K."/>
            <person name="Thomas B.C."/>
            <person name="Malmstrom R."/>
            <person name="Stieglmeier M."/>
            <person name="Klingl A."/>
            <person name="Woyke T."/>
            <person name="Ryan C.M."/>
            <person name="Banfield J.F."/>
        </authorList>
    </citation>
    <scope>NUCLEOTIDE SEQUENCE [LARGE SCALE GENOMIC DNA]</scope>
</reference>
<feature type="transmembrane region" description="Helical" evidence="1">
    <location>
        <begin position="6"/>
        <end position="30"/>
    </location>
</feature>
<proteinExistence type="predicted"/>
<organism evidence="2 3">
    <name type="scientific">Candidatus Collierbacteria bacterium CG10_big_fil_rev_8_21_14_0_10_44_9</name>
    <dbReference type="NCBI Taxonomy" id="1974535"/>
    <lineage>
        <taxon>Bacteria</taxon>
        <taxon>Candidatus Collieribacteriota</taxon>
    </lineage>
</organism>
<dbReference type="EMBL" id="PFAF01000029">
    <property type="protein sequence ID" value="PIR99055.1"/>
    <property type="molecule type" value="Genomic_DNA"/>
</dbReference>
<evidence type="ECO:0000256" key="1">
    <source>
        <dbReference type="SAM" id="Phobius"/>
    </source>
</evidence>
<keyword evidence="1" id="KW-0812">Transmembrane</keyword>
<name>A0A2H0VIX2_9BACT</name>
<accession>A0A2H0VIX2</accession>
<evidence type="ECO:0000313" key="2">
    <source>
        <dbReference type="EMBL" id="PIR99055.1"/>
    </source>
</evidence>
<evidence type="ECO:0000313" key="3">
    <source>
        <dbReference type="Proteomes" id="UP000230796"/>
    </source>
</evidence>
<evidence type="ECO:0008006" key="4">
    <source>
        <dbReference type="Google" id="ProtNLM"/>
    </source>
</evidence>
<protein>
    <recommendedName>
        <fullName evidence="4">DUF948 domain-containing protein</fullName>
    </recommendedName>
</protein>
<keyword evidence="1" id="KW-0472">Membrane</keyword>